<dbReference type="EMBL" id="JXJN01014356">
    <property type="status" value="NOT_ANNOTATED_CDS"/>
    <property type="molecule type" value="Genomic_DNA"/>
</dbReference>
<reference evidence="3" key="1">
    <citation type="submission" date="2015-01" db="EMBL/GenBank/DDBJ databases">
        <authorList>
            <person name="Aksoy S."/>
            <person name="Warren W."/>
            <person name="Wilson R.K."/>
        </authorList>
    </citation>
    <scope>NUCLEOTIDE SEQUENCE [LARGE SCALE GENOMIC DNA]</scope>
    <source>
        <strain evidence="3">IAEA</strain>
    </source>
</reference>
<dbReference type="InterPro" id="IPR036047">
    <property type="entry name" value="F-box-like_dom_sf"/>
</dbReference>
<dbReference type="GO" id="GO:0031146">
    <property type="term" value="P:SCF-dependent proteasomal ubiquitin-dependent protein catabolic process"/>
    <property type="evidence" value="ECO:0007669"/>
    <property type="project" value="TreeGrafter"/>
</dbReference>
<feature type="domain" description="F-box" evidence="1">
    <location>
        <begin position="608"/>
        <end position="644"/>
    </location>
</feature>
<dbReference type="SUPFAM" id="SSF52047">
    <property type="entry name" value="RNI-like"/>
    <property type="match status" value="4"/>
</dbReference>
<name>A0A1B0BHG1_9MUSC</name>
<dbReference type="SMART" id="SM00256">
    <property type="entry name" value="FBOX"/>
    <property type="match status" value="2"/>
</dbReference>
<dbReference type="InterPro" id="IPR001810">
    <property type="entry name" value="F-box_dom"/>
</dbReference>
<dbReference type="Proteomes" id="UP000092460">
    <property type="component" value="Unassembled WGS sequence"/>
</dbReference>
<dbReference type="GO" id="GO:0019005">
    <property type="term" value="C:SCF ubiquitin ligase complex"/>
    <property type="evidence" value="ECO:0007669"/>
    <property type="project" value="TreeGrafter"/>
</dbReference>
<dbReference type="PANTHER" id="PTHR13318">
    <property type="entry name" value="PARTNER OF PAIRED, ISOFORM B-RELATED"/>
    <property type="match status" value="1"/>
</dbReference>
<dbReference type="CDD" id="cd09917">
    <property type="entry name" value="F-box_SF"/>
    <property type="match status" value="1"/>
</dbReference>
<reference evidence="2" key="2">
    <citation type="submission" date="2020-05" db="UniProtKB">
        <authorList>
            <consortium name="EnsemblMetazoa"/>
        </authorList>
    </citation>
    <scope>IDENTIFICATION</scope>
    <source>
        <strain evidence="2">IAEA</strain>
    </source>
</reference>
<dbReference type="Pfam" id="PF00646">
    <property type="entry name" value="F-box"/>
    <property type="match status" value="1"/>
</dbReference>
<dbReference type="Gene3D" id="3.80.10.10">
    <property type="entry name" value="Ribonuclease Inhibitor"/>
    <property type="match status" value="3"/>
</dbReference>
<accession>A0A1B0BHG1</accession>
<sequence length="1121" mass="129758">MFNKAENDIETLNLVRVFLAMNGIINFINNTLDLIQHIWKWITPQNQYLFLVPYSQFEKLLMFTTPYDVMDTQANKKITTSHLLPNEIWLQVLSNLSHGDSLQTKLVCKRWCRLVDELRLKRKSKLMITGKNLKQLYKLTEHQDLKYASVEIDDRGNNSISDIDCGFLIKIFKRIGSYIVELKVYNLSILSELKILLPNLKELNLSQSLSYKSAPMDLNTFSNLKSLSMPMNGDKQQSELLPSLTEVTGIRLEKLCITIKSNIGECLNVLAAHASSLRWLELSLSSRNIDWRWQHQLQETFSKFTQLEVLNLRHVYDSESIRFILKTLSRRNRLKTLILSVFCDYLELILRKWSDSLECLDFVCLNVTPCIARKLKLMSDRLRSLSLNAFGLADLDLLYIITPKVNEKLTALELSSSQLAGDMFCTLVQRVPNLITLNLKKHWSNITDIEMVCIFGHLRHLRHLFLQPCVSENDIKYLCSKPNISNLTELETLQSCLCPLKVIHIINSNIEFKALKKLDIFGCNRTRKLSFPEFVKISEHFPALEKLRIFNLDCGTRNEEMRACFPRLRKLKYDRGTWMVEMQVNKLSRKFLTQDVADTFPDMQTDNNINAPTLPNEMWLKIFGNLSYGDLLQVHLVCKHWRQLGHAELKRKGKLVITSQNLKDICDLVENESLKYESVEIRDEIDDKLLQFNNAQHALLLRVFNHLGKDIVRLKLYKISILLLLDNLLPKLRDMDLSSLRYDRGVRADLNKFSNLKSLLMPYNRLSVCQLSWTIVGSNQLSLANLEKLDVAVSDSVAYSLDMIAMCASSLHWLKLRLGVHTYFVLKSKLIETFQKLTQLKDIDVGCTTIEAKRTILENIPKETRLRTIMLGNDSVDDDLLELIGRKWATSLKCLHLTCNEITKNTVKQLNSLSGNLRSLQLSQRCSPTDLLASIVLKVNKKLTEIKIFGVTLSGYALPAVVERLPNLKKFDLHFTHNERVIFDPYIDDLTEGMYSVFQRLTHMRHLVLTAPCILHDINCLRSQPNISNLKRLKTLKSCWFPIKTLQILNINCTFKELIKLHLKTCRRYKKPTVSDLLDISKYFPALEELHIVNFDCNDNDIQEARNSFPRLRTIQIDLVY</sequence>
<keyword evidence="3" id="KW-1185">Reference proteome</keyword>
<evidence type="ECO:0000313" key="2">
    <source>
        <dbReference type="EnsemblMetazoa" id="GPPI030198-PA"/>
    </source>
</evidence>
<proteinExistence type="predicted"/>
<feature type="domain" description="F-box" evidence="1">
    <location>
        <begin position="78"/>
        <end position="124"/>
    </location>
</feature>
<evidence type="ECO:0000313" key="3">
    <source>
        <dbReference type="Proteomes" id="UP000092460"/>
    </source>
</evidence>
<protein>
    <recommendedName>
        <fullName evidence="1">F-box domain-containing protein</fullName>
    </recommendedName>
</protein>
<dbReference type="PANTHER" id="PTHR13318:SF247">
    <property type="entry name" value="GH16156P"/>
    <property type="match status" value="1"/>
</dbReference>
<dbReference type="SUPFAM" id="SSF81383">
    <property type="entry name" value="F-box domain"/>
    <property type="match status" value="2"/>
</dbReference>
<evidence type="ECO:0000259" key="1">
    <source>
        <dbReference type="PROSITE" id="PS50181"/>
    </source>
</evidence>
<dbReference type="AlphaFoldDB" id="A0A1B0BHG1"/>
<organism evidence="2 3">
    <name type="scientific">Glossina palpalis gambiensis</name>
    <dbReference type="NCBI Taxonomy" id="67801"/>
    <lineage>
        <taxon>Eukaryota</taxon>
        <taxon>Metazoa</taxon>
        <taxon>Ecdysozoa</taxon>
        <taxon>Arthropoda</taxon>
        <taxon>Hexapoda</taxon>
        <taxon>Insecta</taxon>
        <taxon>Pterygota</taxon>
        <taxon>Neoptera</taxon>
        <taxon>Endopterygota</taxon>
        <taxon>Diptera</taxon>
        <taxon>Brachycera</taxon>
        <taxon>Muscomorpha</taxon>
        <taxon>Hippoboscoidea</taxon>
        <taxon>Glossinidae</taxon>
        <taxon>Glossina</taxon>
    </lineage>
</organism>
<dbReference type="VEuPathDB" id="VectorBase:GPPI030198"/>
<dbReference type="PROSITE" id="PS50181">
    <property type="entry name" value="FBOX"/>
    <property type="match status" value="2"/>
</dbReference>
<dbReference type="EnsemblMetazoa" id="GPPI030198-RA">
    <property type="protein sequence ID" value="GPPI030198-PA"/>
    <property type="gene ID" value="GPPI030198"/>
</dbReference>
<dbReference type="Pfam" id="PF12937">
    <property type="entry name" value="F-box-like"/>
    <property type="match status" value="1"/>
</dbReference>
<dbReference type="Gene3D" id="1.20.1280.50">
    <property type="match status" value="2"/>
</dbReference>
<dbReference type="InterPro" id="IPR032675">
    <property type="entry name" value="LRR_dom_sf"/>
</dbReference>
<dbReference type="STRING" id="67801.A0A1B0BHG1"/>